<proteinExistence type="predicted"/>
<reference evidence="1 2" key="1">
    <citation type="journal article" date="2016" name="Nat. Commun.">
        <title>Thousands of microbial genomes shed light on interconnected biogeochemical processes in an aquifer system.</title>
        <authorList>
            <person name="Anantharaman K."/>
            <person name="Brown C.T."/>
            <person name="Hug L.A."/>
            <person name="Sharon I."/>
            <person name="Castelle C.J."/>
            <person name="Probst A.J."/>
            <person name="Thomas B.C."/>
            <person name="Singh A."/>
            <person name="Wilkins M.J."/>
            <person name="Karaoz U."/>
            <person name="Brodie E.L."/>
            <person name="Williams K.H."/>
            <person name="Hubbard S.S."/>
            <person name="Banfield J.F."/>
        </authorList>
    </citation>
    <scope>NUCLEOTIDE SEQUENCE [LARGE SCALE GENOMIC DNA]</scope>
</reference>
<evidence type="ECO:0000313" key="1">
    <source>
        <dbReference type="EMBL" id="OGY72640.1"/>
    </source>
</evidence>
<evidence type="ECO:0000313" key="2">
    <source>
        <dbReference type="Proteomes" id="UP000178315"/>
    </source>
</evidence>
<accession>A0A1G2A9A9</accession>
<dbReference type="AlphaFoldDB" id="A0A1G2A9A9"/>
<dbReference type="Proteomes" id="UP000178315">
    <property type="component" value="Unassembled WGS sequence"/>
</dbReference>
<comment type="caution">
    <text evidence="1">The sequence shown here is derived from an EMBL/GenBank/DDBJ whole genome shotgun (WGS) entry which is preliminary data.</text>
</comment>
<organism evidence="1 2">
    <name type="scientific">Candidatus Jacksonbacteria bacterium RIFCSPLOWO2_02_FULL_44_20</name>
    <dbReference type="NCBI Taxonomy" id="1798460"/>
    <lineage>
        <taxon>Bacteria</taxon>
        <taxon>Candidatus Jacksoniibacteriota</taxon>
    </lineage>
</organism>
<gene>
    <name evidence="1" type="ORF">A3H61_03475</name>
</gene>
<sequence length="94" mass="10686">MATTTLQIPITKRVRDNATKAAREQGFSSLQEVVRVFLSKFADRCIDISFTPPAVQLSEKNDKRYAKMVEDYKTGKLPVKSFTNVDELMKELNS</sequence>
<name>A0A1G2A9A9_9BACT</name>
<dbReference type="EMBL" id="MHJU01000027">
    <property type="protein sequence ID" value="OGY72640.1"/>
    <property type="molecule type" value="Genomic_DNA"/>
</dbReference>
<protein>
    <submittedName>
        <fullName evidence="1">Uncharacterized protein</fullName>
    </submittedName>
</protein>